<dbReference type="GO" id="GO:0005905">
    <property type="term" value="C:clathrin-coated pit"/>
    <property type="evidence" value="ECO:0007669"/>
    <property type="project" value="UniProtKB-SubCell"/>
</dbReference>
<dbReference type="SUPFAM" id="SSF47473">
    <property type="entry name" value="EF-hand"/>
    <property type="match status" value="2"/>
</dbReference>
<dbReference type="PANTHER" id="PTHR11216">
    <property type="entry name" value="EH DOMAIN"/>
    <property type="match status" value="1"/>
</dbReference>
<evidence type="ECO:0000256" key="13">
    <source>
        <dbReference type="ARBA" id="ARBA00022837"/>
    </source>
</evidence>
<dbReference type="Pfam" id="PF00018">
    <property type="entry name" value="SH3_1"/>
    <property type="match status" value="3"/>
</dbReference>
<evidence type="ECO:0000256" key="10">
    <source>
        <dbReference type="ARBA" id="ARBA00022599"/>
    </source>
</evidence>
<dbReference type="Pfam" id="PF12763">
    <property type="entry name" value="EH"/>
    <property type="match status" value="2"/>
</dbReference>
<evidence type="ECO:0000256" key="9">
    <source>
        <dbReference type="ARBA" id="ARBA00022483"/>
    </source>
</evidence>
<feature type="domain" description="EF-hand" evidence="27">
    <location>
        <begin position="53"/>
        <end position="88"/>
    </location>
</feature>
<dbReference type="PRINTS" id="PR00452">
    <property type="entry name" value="SH3DOMAIN"/>
</dbReference>
<dbReference type="FunFam" id="2.30.30.40:FF:000041">
    <property type="entry name" value="Intersectin 1"/>
    <property type="match status" value="2"/>
</dbReference>
<dbReference type="Pfam" id="PF16617">
    <property type="entry name" value="INTAP"/>
    <property type="match status" value="1"/>
</dbReference>
<feature type="domain" description="SH3" evidence="25">
    <location>
        <begin position="934"/>
        <end position="992"/>
    </location>
</feature>
<keyword evidence="16" id="KW-0472">Membrane</keyword>
<dbReference type="PROSITE" id="PS00018">
    <property type="entry name" value="EF_HAND_1"/>
    <property type="match status" value="2"/>
</dbReference>
<evidence type="ECO:0000256" key="21">
    <source>
        <dbReference type="ARBA" id="ARBA00074966"/>
    </source>
</evidence>
<gene>
    <name evidence="28" type="primary">ITSN1</name>
</gene>
<dbReference type="GO" id="GO:0055037">
    <property type="term" value="C:recycling endosome"/>
    <property type="evidence" value="ECO:0007669"/>
    <property type="project" value="UniProtKB-SubCell"/>
</dbReference>
<dbReference type="FunFam" id="1.10.238.10:FF:000046">
    <property type="entry name" value="intersectin-1 isoform X2"/>
    <property type="match status" value="1"/>
</dbReference>
<dbReference type="PANTHER" id="PTHR11216:SF68">
    <property type="entry name" value="INTERSECTIN-1"/>
    <property type="match status" value="1"/>
</dbReference>
<feature type="domain" description="SH3" evidence="25">
    <location>
        <begin position="845"/>
        <end position="903"/>
    </location>
</feature>
<dbReference type="CDD" id="cd11995">
    <property type="entry name" value="SH3_Intersectin1_5"/>
    <property type="match status" value="1"/>
</dbReference>
<dbReference type="SMART" id="SM00027">
    <property type="entry name" value="EH"/>
    <property type="match status" value="2"/>
</dbReference>
<sequence>MAQFPTPFGGNLDIWAITVEERAKHDQQFHSLKPTSGFITGDQARNFFFQSGLPQPVLAQIWALADMNNDGRMDQLEFSIAMKLIKLKLQGYQLPSALPPVMKQPPIALPSAPGFATLPKSSSFSRSGPGSQLNAKLQKAQSFDVASVPPVAEWAVPQSSRLKYRQLFNSHDKTMSGHLTGPQARTILMQSSLPQAQLATIWNLSDIDQDGKLTAEEFILAMHLIDVAMSGQPLPPVLPPEYIPPSFRRVRSGSGISAVSSVSVDQRLPEEPALEEEQQQLEKKLPVTFEDKKRENFERGNLELEKRRQALLEQQRKEQERLAQLERAEQERKERERQEQERKRQLELEKQLEKQRELERQREEERRKEIERREAAKRELERQRQLEWERNRRQELLNQRNKEQEDIVVLKAKKKTLEFELEALNDKKNQLEGKLQDIRCRLSTQRQEIESTNKSRELRIAEITHLQQQLQESQQMLGRLIPEKQLLNDQLKQVQQNSLHRDSLLTIKRALEAKELARQQLRDQLDEVEKETRSKLQEIDIFNNQLKELRETHNKQQLQKQKNLEAERLKQKEQERKTVELEKQKESQRRIQERDKQRLDRVQPEEELQWQKKIQEDEKQKREEITKKKESEDKGKQEMQEKLSKLFQPHQEPIKPAVQAPWSNAEKAPLTISAQEDVKIVYYRALYPFESRSHDEITIQPGDIVMVDESQTGEPGWLGGELKGKTGWFPANYAEKIPENEVPASVKPAVEAAAAPKVSVHETTTSLGTPASTECTTTANNWADFSSTWPTNTSEKPETDNWDAWAAQPSLTVPSAGQLRQRSAFTPATVTGSSPSPVLGQGEKVEGLQAQALYPWRAKKDNHLNFNKNDIITVLEQQDMWWFGEVQGQKGWFPKSYVKLISGPIRKSTSMDSGSSESPASLKRVASPATKAAMSGEEYIAMYTYESSEQGDLTFQQGDMILVTKKDGDWWTGTLGDKSGVFPSNYVRLKDSEAPGAAGKTGSLGKKPEIAQVIASYTATGPEQLTLAPGQLILIRKKNPGGWWEGELQARGKKRQIGWFPANYVKLLSPGTSKTTPTELPKSTALPSVCQVIGMYDYTAQNDDELAFNKGQIINVLNKEDPDWWKGEVNGQVGLFPSNYVKLTTDMDPSQQ</sequence>
<evidence type="ECO:0000256" key="12">
    <source>
        <dbReference type="ARBA" id="ARBA00022753"/>
    </source>
</evidence>
<evidence type="ECO:0000256" key="6">
    <source>
        <dbReference type="ARBA" id="ARBA00022443"/>
    </source>
</evidence>
<dbReference type="Gene3D" id="2.30.30.40">
    <property type="entry name" value="SH3 Domains"/>
    <property type="match status" value="5"/>
</dbReference>
<evidence type="ECO:0000259" key="27">
    <source>
        <dbReference type="PROSITE" id="PS50222"/>
    </source>
</evidence>
<dbReference type="PRINTS" id="PR00499">
    <property type="entry name" value="P67PHOX"/>
</dbReference>
<keyword evidence="12" id="KW-0967">Endosome</keyword>
<evidence type="ECO:0000256" key="3">
    <source>
        <dbReference type="ARBA" id="ARBA00004259"/>
    </source>
</evidence>
<evidence type="ECO:0000313" key="28">
    <source>
        <dbReference type="Ensembl" id="ENSACCP00020008951.1"/>
    </source>
</evidence>
<feature type="region of interest" description="Disordered" evidence="24">
    <location>
        <begin position="553"/>
        <end position="639"/>
    </location>
</feature>
<dbReference type="GeneTree" id="ENSGT00940000157065"/>
<evidence type="ECO:0000256" key="17">
    <source>
        <dbReference type="ARBA" id="ARBA00023176"/>
    </source>
</evidence>
<evidence type="ECO:0000256" key="19">
    <source>
        <dbReference type="ARBA" id="ARBA00023273"/>
    </source>
</evidence>
<evidence type="ECO:0000259" key="26">
    <source>
        <dbReference type="PROSITE" id="PS50031"/>
    </source>
</evidence>
<feature type="domain" description="EH" evidence="26">
    <location>
        <begin position="21"/>
        <end position="109"/>
    </location>
</feature>
<feature type="coiled-coil region" evidence="23">
    <location>
        <begin position="294"/>
        <end position="448"/>
    </location>
</feature>
<keyword evidence="8" id="KW-1003">Cell membrane</keyword>
<dbReference type="GO" id="GO:0042734">
    <property type="term" value="C:presynaptic membrane"/>
    <property type="evidence" value="ECO:0007669"/>
    <property type="project" value="TreeGrafter"/>
</dbReference>
<keyword evidence="15" id="KW-0770">Synapse</keyword>
<comment type="subcellular location">
    <subcellularLocation>
        <location evidence="2">Cell membrane</location>
    </subcellularLocation>
    <subcellularLocation>
        <location evidence="4">Cell projection</location>
        <location evidence="4">Lamellipodium</location>
    </subcellularLocation>
    <subcellularLocation>
        <location evidence="5">Membrane</location>
        <location evidence="5">Clathrin-coated pit</location>
    </subcellularLocation>
    <subcellularLocation>
        <location evidence="3">Nucleus envelope</location>
    </subcellularLocation>
    <subcellularLocation>
        <location evidence="1">Recycling endosome</location>
    </subcellularLocation>
    <subcellularLocation>
        <location evidence="20">Synapse</location>
        <location evidence="20">Synaptosome</location>
    </subcellularLocation>
</comment>
<keyword evidence="19" id="KW-0966">Cell projection</keyword>
<organism evidence="28 29">
    <name type="scientific">Aquila chrysaetos chrysaetos</name>
    <dbReference type="NCBI Taxonomy" id="223781"/>
    <lineage>
        <taxon>Eukaryota</taxon>
        <taxon>Metazoa</taxon>
        <taxon>Chordata</taxon>
        <taxon>Craniata</taxon>
        <taxon>Vertebrata</taxon>
        <taxon>Euteleostomi</taxon>
        <taxon>Archelosauria</taxon>
        <taxon>Archosauria</taxon>
        <taxon>Dinosauria</taxon>
        <taxon>Saurischia</taxon>
        <taxon>Theropoda</taxon>
        <taxon>Coelurosauria</taxon>
        <taxon>Aves</taxon>
        <taxon>Neognathae</taxon>
        <taxon>Neoaves</taxon>
        <taxon>Telluraves</taxon>
        <taxon>Accipitrimorphae</taxon>
        <taxon>Accipitriformes</taxon>
        <taxon>Accipitridae</taxon>
        <taxon>Accipitrinae</taxon>
        <taxon>Aquila</taxon>
    </lineage>
</organism>
<dbReference type="GO" id="GO:0006887">
    <property type="term" value="P:exocytosis"/>
    <property type="evidence" value="ECO:0007669"/>
    <property type="project" value="UniProtKB-KW"/>
</dbReference>
<feature type="domain" description="EH" evidence="26">
    <location>
        <begin position="160"/>
        <end position="249"/>
    </location>
</feature>
<dbReference type="InterPro" id="IPR036028">
    <property type="entry name" value="SH3-like_dom_sf"/>
</dbReference>
<dbReference type="GO" id="GO:0010646">
    <property type="term" value="P:regulation of cell communication"/>
    <property type="evidence" value="ECO:0007669"/>
    <property type="project" value="UniProtKB-ARBA"/>
</dbReference>
<dbReference type="InterPro" id="IPR002048">
    <property type="entry name" value="EF_hand_dom"/>
</dbReference>
<feature type="domain" description="SH3" evidence="25">
    <location>
        <begin position="1006"/>
        <end position="1070"/>
    </location>
</feature>
<evidence type="ECO:0000256" key="2">
    <source>
        <dbReference type="ARBA" id="ARBA00004236"/>
    </source>
</evidence>
<reference evidence="28" key="1">
    <citation type="submission" date="2025-08" db="UniProtKB">
        <authorList>
            <consortium name="Ensembl"/>
        </authorList>
    </citation>
    <scope>IDENTIFICATION</scope>
</reference>
<dbReference type="GO" id="GO:0060090">
    <property type="term" value="F:molecular adaptor activity"/>
    <property type="evidence" value="ECO:0007669"/>
    <property type="project" value="TreeGrafter"/>
</dbReference>
<dbReference type="Pfam" id="PF07653">
    <property type="entry name" value="SH3_2"/>
    <property type="match status" value="1"/>
</dbReference>
<evidence type="ECO:0000313" key="29">
    <source>
        <dbReference type="Proteomes" id="UP000472275"/>
    </source>
</evidence>
<dbReference type="Ensembl" id="ENSACCT00020009339.1">
    <property type="protein sequence ID" value="ENSACCP00020008951.1"/>
    <property type="gene ID" value="ENSACCG00020006017.1"/>
</dbReference>
<accession>A0A663EAH9</accession>
<evidence type="ECO:0000256" key="22">
    <source>
        <dbReference type="PROSITE-ProRule" id="PRU00192"/>
    </source>
</evidence>
<feature type="domain" description="SH3" evidence="25">
    <location>
        <begin position="678"/>
        <end position="739"/>
    </location>
</feature>
<evidence type="ECO:0000256" key="11">
    <source>
        <dbReference type="ARBA" id="ARBA00022723"/>
    </source>
</evidence>
<evidence type="ECO:0000256" key="1">
    <source>
        <dbReference type="ARBA" id="ARBA00004172"/>
    </source>
</evidence>
<dbReference type="GO" id="GO:0015031">
    <property type="term" value="P:protein transport"/>
    <property type="evidence" value="ECO:0007669"/>
    <property type="project" value="UniProtKB-KW"/>
</dbReference>
<dbReference type="GO" id="GO:0150007">
    <property type="term" value="P:clathrin-dependent synaptic vesicle endocytosis"/>
    <property type="evidence" value="ECO:0007669"/>
    <property type="project" value="TreeGrafter"/>
</dbReference>
<dbReference type="PROSITE" id="PS50002">
    <property type="entry name" value="SH3"/>
    <property type="match status" value="5"/>
</dbReference>
<keyword evidence="29" id="KW-1185">Reference proteome</keyword>
<dbReference type="Gene3D" id="1.10.238.10">
    <property type="entry name" value="EF-hand"/>
    <property type="match status" value="2"/>
</dbReference>
<dbReference type="GO" id="GO:0043005">
    <property type="term" value="C:neuron projection"/>
    <property type="evidence" value="ECO:0007669"/>
    <property type="project" value="UniProtKB-KW"/>
</dbReference>
<name>A0A663EAH9_AQUCH</name>
<dbReference type="Proteomes" id="UP000472275">
    <property type="component" value="Chromosome 7"/>
</dbReference>
<dbReference type="FunFam" id="2.30.30.40:FF:000122">
    <property type="entry name" value="intersectin-1 isoform X2"/>
    <property type="match status" value="1"/>
</dbReference>
<dbReference type="GO" id="GO:0023051">
    <property type="term" value="P:regulation of signaling"/>
    <property type="evidence" value="ECO:0007669"/>
    <property type="project" value="UniProtKB-ARBA"/>
</dbReference>
<keyword evidence="14" id="KW-0653">Protein transport</keyword>
<proteinExistence type="predicted"/>
<dbReference type="GO" id="GO:0030027">
    <property type="term" value="C:lamellipodium"/>
    <property type="evidence" value="ECO:0007669"/>
    <property type="project" value="UniProtKB-SubCell"/>
</dbReference>
<evidence type="ECO:0000256" key="16">
    <source>
        <dbReference type="ARBA" id="ARBA00023136"/>
    </source>
</evidence>
<dbReference type="PROSITE" id="PS50031">
    <property type="entry name" value="EH"/>
    <property type="match status" value="2"/>
</dbReference>
<evidence type="ECO:0000256" key="20">
    <source>
        <dbReference type="ARBA" id="ARBA00034102"/>
    </source>
</evidence>
<dbReference type="Pfam" id="PF14604">
    <property type="entry name" value="SH3_9"/>
    <property type="match status" value="1"/>
</dbReference>
<dbReference type="GO" id="GO:0005509">
    <property type="term" value="F:calcium ion binding"/>
    <property type="evidence" value="ECO:0007669"/>
    <property type="project" value="InterPro"/>
</dbReference>
<evidence type="ECO:0000256" key="24">
    <source>
        <dbReference type="SAM" id="MobiDB-lite"/>
    </source>
</evidence>
<keyword evidence="13" id="KW-0106">Calcium</keyword>
<keyword evidence="7" id="KW-0813">Transport</keyword>
<dbReference type="SMART" id="SM00054">
    <property type="entry name" value="EFh"/>
    <property type="match status" value="2"/>
</dbReference>
<dbReference type="FunFam" id="1.10.238.10:FF:000055">
    <property type="entry name" value="Intersectin-1 isoform 1"/>
    <property type="match status" value="1"/>
</dbReference>
<evidence type="ECO:0000256" key="15">
    <source>
        <dbReference type="ARBA" id="ARBA00023018"/>
    </source>
</evidence>
<evidence type="ECO:0000256" key="4">
    <source>
        <dbReference type="ARBA" id="ARBA00004510"/>
    </source>
</evidence>
<dbReference type="FunFam" id="2.30.30.40:FF:000024">
    <property type="entry name" value="Intersectin 1"/>
    <property type="match status" value="1"/>
</dbReference>
<evidence type="ECO:0000259" key="25">
    <source>
        <dbReference type="PROSITE" id="PS50002"/>
    </source>
</evidence>
<keyword evidence="18" id="KW-0539">Nucleus</keyword>
<evidence type="ECO:0000256" key="8">
    <source>
        <dbReference type="ARBA" id="ARBA00022475"/>
    </source>
</evidence>
<evidence type="ECO:0000256" key="7">
    <source>
        <dbReference type="ARBA" id="ARBA00022448"/>
    </source>
</evidence>
<dbReference type="CDD" id="cd11987">
    <property type="entry name" value="SH3_Intersectin1_1"/>
    <property type="match status" value="1"/>
</dbReference>
<keyword evidence="10" id="KW-0771">Synaptosome</keyword>
<evidence type="ECO:0000256" key="23">
    <source>
        <dbReference type="SAM" id="Coils"/>
    </source>
</evidence>
<keyword evidence="6 22" id="KW-0728">SH3 domain</keyword>
<dbReference type="SUPFAM" id="SSF50044">
    <property type="entry name" value="SH3-domain"/>
    <property type="match status" value="5"/>
</dbReference>
<evidence type="ECO:0000256" key="5">
    <source>
        <dbReference type="ARBA" id="ARBA00004600"/>
    </source>
</evidence>
<dbReference type="CDD" id="cd00052">
    <property type="entry name" value="EH"/>
    <property type="match status" value="2"/>
</dbReference>
<dbReference type="InterPro" id="IPR018247">
    <property type="entry name" value="EF_Hand_1_Ca_BS"/>
</dbReference>
<feature type="domain" description="SH3" evidence="25">
    <location>
        <begin position="1087"/>
        <end position="1146"/>
    </location>
</feature>
<feature type="domain" description="EF-hand" evidence="27">
    <location>
        <begin position="193"/>
        <end position="228"/>
    </location>
</feature>
<dbReference type="InterPro" id="IPR000261">
    <property type="entry name" value="EH_dom"/>
</dbReference>
<dbReference type="AlphaFoldDB" id="A0A663EAH9"/>
<dbReference type="SMART" id="SM00326">
    <property type="entry name" value="SH3"/>
    <property type="match status" value="5"/>
</dbReference>
<dbReference type="PROSITE" id="PS50222">
    <property type="entry name" value="EF_HAND_2"/>
    <property type="match status" value="2"/>
</dbReference>
<protein>
    <recommendedName>
        <fullName evidence="21">Intersectin-1</fullName>
    </recommendedName>
</protein>
<keyword evidence="17" id="KW-0168">Coated pit</keyword>
<dbReference type="InterPro" id="IPR032140">
    <property type="entry name" value="INTAP"/>
</dbReference>
<keyword evidence="9" id="KW-0268">Exocytosis</keyword>
<keyword evidence="11" id="KW-0479">Metal-binding</keyword>
<reference evidence="28" key="2">
    <citation type="submission" date="2025-09" db="UniProtKB">
        <authorList>
            <consortium name="Ensembl"/>
        </authorList>
    </citation>
    <scope>IDENTIFICATION</scope>
</reference>
<feature type="region of interest" description="Disordered" evidence="24">
    <location>
        <begin position="261"/>
        <end position="288"/>
    </location>
</feature>
<evidence type="ECO:0000256" key="14">
    <source>
        <dbReference type="ARBA" id="ARBA00022927"/>
    </source>
</evidence>
<dbReference type="InterPro" id="IPR001452">
    <property type="entry name" value="SH3_domain"/>
</dbReference>
<feature type="compositionally biased region" description="Basic and acidic residues" evidence="24">
    <location>
        <begin position="562"/>
        <end position="639"/>
    </location>
</feature>
<dbReference type="InterPro" id="IPR011992">
    <property type="entry name" value="EF-hand-dom_pair"/>
</dbReference>
<keyword evidence="23" id="KW-0175">Coiled coil</keyword>
<evidence type="ECO:0000256" key="18">
    <source>
        <dbReference type="ARBA" id="ARBA00023242"/>
    </source>
</evidence>
<dbReference type="GO" id="GO:0005635">
    <property type="term" value="C:nuclear envelope"/>
    <property type="evidence" value="ECO:0007669"/>
    <property type="project" value="UniProtKB-SubCell"/>
</dbReference>